<dbReference type="Pfam" id="PF22694">
    <property type="entry name" value="CtpB_N-like"/>
    <property type="match status" value="1"/>
</dbReference>
<dbReference type="GO" id="GO:0030288">
    <property type="term" value="C:outer membrane-bounded periplasmic space"/>
    <property type="evidence" value="ECO:0007669"/>
    <property type="project" value="TreeGrafter"/>
</dbReference>
<dbReference type="GO" id="GO:0007165">
    <property type="term" value="P:signal transduction"/>
    <property type="evidence" value="ECO:0007669"/>
    <property type="project" value="TreeGrafter"/>
</dbReference>
<dbReference type="Gene3D" id="2.30.42.10">
    <property type="match status" value="1"/>
</dbReference>
<comment type="caution">
    <text evidence="9">The sequence shown here is derived from an EMBL/GenBank/DDBJ whole genome shotgun (WGS) entry which is preliminary data.</text>
</comment>
<dbReference type="InterPro" id="IPR005151">
    <property type="entry name" value="Tail-specific_protease"/>
</dbReference>
<dbReference type="PANTHER" id="PTHR32060:SF30">
    <property type="entry name" value="CARBOXY-TERMINAL PROCESSING PROTEASE CTPA"/>
    <property type="match status" value="1"/>
</dbReference>
<dbReference type="GO" id="GO:0006508">
    <property type="term" value="P:proteolysis"/>
    <property type="evidence" value="ECO:0007669"/>
    <property type="project" value="UniProtKB-KW"/>
</dbReference>
<comment type="similarity">
    <text evidence="1 5">Belongs to the peptidase S41A family.</text>
</comment>
<dbReference type="Gene3D" id="3.30.750.44">
    <property type="match status" value="1"/>
</dbReference>
<dbReference type="PROSITE" id="PS50106">
    <property type="entry name" value="PDZ"/>
    <property type="match status" value="1"/>
</dbReference>
<dbReference type="Proteomes" id="UP000219329">
    <property type="component" value="Unassembled WGS sequence"/>
</dbReference>
<evidence type="ECO:0000313" key="9">
    <source>
        <dbReference type="EMBL" id="PDH33673.1"/>
    </source>
</evidence>
<dbReference type="FunFam" id="3.90.226.10:FF:000029">
    <property type="entry name" value="Peptidase, S41 family"/>
    <property type="match status" value="1"/>
</dbReference>
<keyword evidence="3 5" id="KW-0378">Hydrolase</keyword>
<dbReference type="InterPro" id="IPR029045">
    <property type="entry name" value="ClpP/crotonase-like_dom_sf"/>
</dbReference>
<dbReference type="InterPro" id="IPR004447">
    <property type="entry name" value="Peptidase_S41A"/>
</dbReference>
<dbReference type="GO" id="GO:0008236">
    <property type="term" value="F:serine-type peptidase activity"/>
    <property type="evidence" value="ECO:0007669"/>
    <property type="project" value="UniProtKB-KW"/>
</dbReference>
<reference evidence="9 10" key="1">
    <citation type="submission" date="2017-08" db="EMBL/GenBank/DDBJ databases">
        <title>Fine stratification of microbial communities through a metagenomic profile of the photic zone.</title>
        <authorList>
            <person name="Haro-Moreno J.M."/>
            <person name="Lopez-Perez M."/>
            <person name="De La Torre J."/>
            <person name="Picazo A."/>
            <person name="Camacho A."/>
            <person name="Rodriguez-Valera F."/>
        </authorList>
    </citation>
    <scope>NUCLEOTIDE SEQUENCE [LARGE SCALE GENOMIC DNA]</scope>
    <source>
        <strain evidence="9">MED-G28</strain>
    </source>
</reference>
<keyword evidence="6" id="KW-0175">Coiled coil</keyword>
<proteinExistence type="inferred from homology"/>
<dbReference type="FunFam" id="2.30.42.10:FF:000063">
    <property type="entry name" value="Peptidase, S41 family"/>
    <property type="match status" value="1"/>
</dbReference>
<organism evidence="9 10">
    <name type="scientific">OM182 bacterium MED-G28</name>
    <dbReference type="NCBI Taxonomy" id="1986256"/>
    <lineage>
        <taxon>Bacteria</taxon>
        <taxon>Pseudomonadati</taxon>
        <taxon>Pseudomonadota</taxon>
        <taxon>Gammaproteobacteria</taxon>
        <taxon>OMG group</taxon>
        <taxon>OM182 clade</taxon>
    </lineage>
</organism>
<evidence type="ECO:0000256" key="7">
    <source>
        <dbReference type="SAM" id="SignalP"/>
    </source>
</evidence>
<dbReference type="PANTHER" id="PTHR32060">
    <property type="entry name" value="TAIL-SPECIFIC PROTEASE"/>
    <property type="match status" value="1"/>
</dbReference>
<dbReference type="Gene3D" id="3.90.226.10">
    <property type="entry name" value="2-enoyl-CoA Hydratase, Chain A, domain 1"/>
    <property type="match status" value="1"/>
</dbReference>
<dbReference type="InterPro" id="IPR041489">
    <property type="entry name" value="PDZ_6"/>
</dbReference>
<feature type="coiled-coil region" evidence="6">
    <location>
        <begin position="216"/>
        <end position="243"/>
    </location>
</feature>
<dbReference type="NCBIfam" id="TIGR00225">
    <property type="entry name" value="prc"/>
    <property type="match status" value="1"/>
</dbReference>
<evidence type="ECO:0000256" key="1">
    <source>
        <dbReference type="ARBA" id="ARBA00009179"/>
    </source>
</evidence>
<dbReference type="CDD" id="cd06782">
    <property type="entry name" value="cpPDZ_CPP-like"/>
    <property type="match status" value="1"/>
</dbReference>
<keyword evidence="2 5" id="KW-0645">Protease</keyword>
<dbReference type="SUPFAM" id="SSF52096">
    <property type="entry name" value="ClpP/crotonase"/>
    <property type="match status" value="1"/>
</dbReference>
<dbReference type="Pfam" id="PF17820">
    <property type="entry name" value="PDZ_6"/>
    <property type="match status" value="1"/>
</dbReference>
<dbReference type="InterPro" id="IPR001478">
    <property type="entry name" value="PDZ"/>
</dbReference>
<keyword evidence="7" id="KW-0732">Signal</keyword>
<dbReference type="SMART" id="SM00245">
    <property type="entry name" value="TSPc"/>
    <property type="match status" value="1"/>
</dbReference>
<dbReference type="AlphaFoldDB" id="A0A2A5WBJ5"/>
<dbReference type="CDD" id="cd07560">
    <property type="entry name" value="Peptidase_S41_CPP"/>
    <property type="match status" value="1"/>
</dbReference>
<dbReference type="GO" id="GO:0004175">
    <property type="term" value="F:endopeptidase activity"/>
    <property type="evidence" value="ECO:0007669"/>
    <property type="project" value="TreeGrafter"/>
</dbReference>
<dbReference type="SMART" id="SM00228">
    <property type="entry name" value="PDZ"/>
    <property type="match status" value="1"/>
</dbReference>
<dbReference type="EMBL" id="NTJZ01000007">
    <property type="protein sequence ID" value="PDH33673.1"/>
    <property type="molecule type" value="Genomic_DNA"/>
</dbReference>
<feature type="domain" description="PDZ" evidence="8">
    <location>
        <begin position="93"/>
        <end position="165"/>
    </location>
</feature>
<evidence type="ECO:0000256" key="4">
    <source>
        <dbReference type="ARBA" id="ARBA00022825"/>
    </source>
</evidence>
<keyword evidence="4 5" id="KW-0720">Serine protease</keyword>
<evidence type="ECO:0000256" key="2">
    <source>
        <dbReference type="ARBA" id="ARBA00022670"/>
    </source>
</evidence>
<dbReference type="SUPFAM" id="SSF50156">
    <property type="entry name" value="PDZ domain-like"/>
    <property type="match status" value="1"/>
</dbReference>
<dbReference type="InterPro" id="IPR036034">
    <property type="entry name" value="PDZ_sf"/>
</dbReference>
<evidence type="ECO:0000256" key="3">
    <source>
        <dbReference type="ARBA" id="ARBA00022801"/>
    </source>
</evidence>
<feature type="signal peptide" evidence="7">
    <location>
        <begin position="1"/>
        <end position="31"/>
    </location>
</feature>
<accession>A0A2A5WBJ5</accession>
<evidence type="ECO:0000259" key="8">
    <source>
        <dbReference type="PROSITE" id="PS50106"/>
    </source>
</evidence>
<evidence type="ECO:0000256" key="6">
    <source>
        <dbReference type="SAM" id="Coils"/>
    </source>
</evidence>
<dbReference type="InterPro" id="IPR055210">
    <property type="entry name" value="CtpA/B_N"/>
</dbReference>
<protein>
    <submittedName>
        <fullName evidence="9">Peptidase S41</fullName>
    </submittedName>
</protein>
<feature type="chain" id="PRO_5012427317" evidence="7">
    <location>
        <begin position="32"/>
        <end position="454"/>
    </location>
</feature>
<name>A0A2A5WBJ5_9GAMM</name>
<sequence length="454" mass="49472">MILPQNAKRSLVACTFICSFSSLFSLTPLFAQDVQSEPLPLPLEEVRMFTEALDRIRMAYVEEVDDKTLLENAIRGMLSGLDPHSAYVIENDFDTLQENTTGEFGGLGIEVGRENGYIKVISPIDNTPADKAGIEAGDLIIQIDGRPTRQILPQEAADLMRGAPGSEVTITVAREGQEPFDLTVTREIIAITSVRSRMLEPGYAYLRISQFRVNTSNELEEEIEELYTENDEIKGLVLDLRNNPGGVLQASVGVVDAFIDQGRIVYTEGRIEGNDMEFMATTNTVAGDVPLVILINNGSASASEIVAGALQDHARAIVMGTRSFGKGSVQTVMPLGEQRAIKLTTSLYFTPSGRSIQAQGIDPDIVVENAFVTRRSRNIAQVSESNLPGRLDNANNQDNEAGTNEEMANALISAEEVLVTDYPLNEALNVLKGINAFQPQPRTNSSGTFAQRND</sequence>
<gene>
    <name evidence="9" type="ORF">CNF02_08075</name>
</gene>
<dbReference type="Pfam" id="PF03572">
    <property type="entry name" value="Peptidase_S41"/>
    <property type="match status" value="1"/>
</dbReference>
<evidence type="ECO:0000256" key="5">
    <source>
        <dbReference type="RuleBase" id="RU004404"/>
    </source>
</evidence>
<evidence type="ECO:0000313" key="10">
    <source>
        <dbReference type="Proteomes" id="UP000219329"/>
    </source>
</evidence>